<evidence type="ECO:0000256" key="11">
    <source>
        <dbReference type="ARBA" id="ARBA00022927"/>
    </source>
</evidence>
<dbReference type="PROSITE" id="PS51192">
    <property type="entry name" value="HELICASE_ATP_BIND_1"/>
    <property type="match status" value="1"/>
</dbReference>
<feature type="region of interest" description="Disordered" evidence="19">
    <location>
        <begin position="1175"/>
        <end position="1201"/>
    </location>
</feature>
<evidence type="ECO:0000256" key="4">
    <source>
        <dbReference type="ARBA" id="ARBA00022490"/>
    </source>
</evidence>
<dbReference type="Gene3D" id="3.40.50.300">
    <property type="entry name" value="P-loop containing nucleotide triphosphate hydrolases"/>
    <property type="match status" value="5"/>
</dbReference>
<dbReference type="InterPro" id="IPR003959">
    <property type="entry name" value="ATPase_AAA_core"/>
</dbReference>
<comment type="caution">
    <text evidence="20">The sequence shown here is derived from an EMBL/GenBank/DDBJ whole genome shotgun (WGS) entry which is preliminary data.</text>
</comment>
<dbReference type="SMART" id="SM00490">
    <property type="entry name" value="HELICc"/>
    <property type="match status" value="1"/>
</dbReference>
<feature type="compositionally biased region" description="Basic and acidic residues" evidence="19">
    <location>
        <begin position="1923"/>
        <end position="1932"/>
    </location>
</feature>
<evidence type="ECO:0000256" key="8">
    <source>
        <dbReference type="ARBA" id="ARBA00022801"/>
    </source>
</evidence>
<name>A0A6S7G618_PARCT</name>
<feature type="region of interest" description="Disordered" evidence="19">
    <location>
        <begin position="2200"/>
        <end position="2224"/>
    </location>
</feature>
<evidence type="ECO:0000256" key="3">
    <source>
        <dbReference type="ARBA" id="ARBA00022448"/>
    </source>
</evidence>
<evidence type="ECO:0000256" key="9">
    <source>
        <dbReference type="ARBA" id="ARBA00022806"/>
    </source>
</evidence>
<accession>A0A6S7G618</accession>
<sequence>MDSSSSEDDYDETEKRTCGRNNMHDLETFLHQIQPKMLNLMNEFADAEMFLIDGDSLLMELALDKNLDWIYSGQFLHLVYLFERYLHLFVRKDGVFQIVFFKDFEEVWKSQPCIYLARKVIMQHLLANVSYKVLYKFESPWDPEFFKYIKEFVPSFMLLSDGEILSEHKDQQLIPQHVSRIFVLHFLRVLSLELNCAFTYGIEFGTSTLNGFHVMFSPMFRKWKVPLPVETLNVDAFTGSFDVANLPEVINCVLINLNSNSFIFDVACQDKDGVIDCRLILHALTVSVYLKLFKPAENQDFQHDLVRVLLLHGVLLTQLPLKYRAFSLDDSDNLLTSPAIDRQVKESLGKLQFIMAEVLDVFIQAFEDEDSPWSMSGICDAWDGRLLHQVLFLLLASKRDGCELPLSDSSQRKFESLVHVVSSLLLDGEEKLEASPILKYLGNNENHLCNTTQEMNADLENQRARIPAKYSEYPLQKKQSEKQVDVKEKDGLIQMKCPLLNEYAGTILENTSVKKLDINDPDVAALVVSGNDFDEKYHWHSGKPLSDEYDRTKDNSNDIQDKRALKRKQKYARYMERYGQSLQGEGKYKPIVVQKANKNQKKEKNKISKKALDIQEKNRMKKEEEKLEKEEDSWLNKEKQVKQLEGVGEYDVAVDIANRFLGGVTEGKVRIVVLQTKARILWKKWKESCKMKEDDSDAEMLFLTIRELVENSKDVLARKDKYSVAKYLNGLGFNDIVLKTNLTGKAVESDDEYSLKIPSSRFQLHNLGDKLKRETRTDRDGRVEHFIPETWQRELLDAVDNKQSALIIAPTSSGKTFASYYCMERVLKEDNDGVVVYISPTKALVNQVAATCCARYKKEMPPGKSVYGVFTRDYRLNALTCQILVTVPQCLEILLLSPARQDWVARIRYVVFDEVHCIGSEIGAEVWEHLLLMIRCPFLALSATIKNPDDLHKWLQSAENDKLDRDTRNNKLRPNSPKSYEVALVTHNERYNDLEKFNYLPARKGESKPMIEHIHPCSVLTLRQLKQSPTFPAHVSLSPRETLAFYDALQKAFAKEESLLRLSPELYFKDETFITKQSVRSYENALKEEFMTYVKTNDERVDTVIDSLRPVRTMNWSGPKILKYRFLISQIFPLLEELMENDQLPVIFFSFDRALCETFADEVIECLEEREEQLGSKGKREEKLERKKAKAEKRQRDTEEVEVMRKIRSAGHDDCHQKRKTTAEASCFLVDDPPPESCSFAGKGVLDAEDAEVIAERLKTWGTKGSDSDERFKEGLRRGVSYHHAGMSQRKRSAVEMLFRKKFVRVVFATGTLALGIHMPCKTVVFANDSVYLNTLQYHQISGRAGRRGYDLIGHVIFFGIPQAKIQRLMTVNLPRIIGNFPLNVSLVLRLLLLVNKVEDRKIAMNQVLTLLQNPLICKNQPELDLQLKHHFLFSVELLVRQGLVDEKGHPQGLAGLATHLHYHEPSNFVLITFLHDGLLHEFCSGSRSDDGQFSKEFLKSLVVVLCHLFARRKLHKMLLRRHRSTSKVVLDNLPAMFEAGLAEYNKKVHDVFDLYLRTVAAHVYDTLGEDVTLPLSSTKSISSENYQFNSPAVTLDDKLQSVAQPYKACSAFAALSGNTDNRLYSSQDLISNIRYQVYTDVKVVPTLEVDVDLNAYAYDFFNHGNYKALIQENGLMQGDAYNLLKDFMLVLQSISVSLTELAPKDDSEHTVRMLRYVPLSGPEKTNILELYNNIITLSGQTFQVAIGLNDDNGVKAIHLDYQNKSLYISWGGHTYQSSSDPRGIEISRKFGELLGLVEGQEVIATALANITSCTRISVYPTSQSDYEIAETNVKLIESILINQLRIVWEGVKIPIWIQKNNCVVVTVGEIHPPSLCSQIEEFTELHIISWKEVESRKSCEETELKGLDIPLPPGLATSARSTDSERSDESSLRSSASSSLNNSTSSNANATESSSLKSSISSGVFTNVCETSHSNNSSNSGVDTITTGLSSLSGPKSNRDSSNTNASELLRSRNSAGSLNTNNPRTFSALALGISLHQAGDKYEQSYTPSYQIGRLPVGVVGLGHIVKNMLLKPLSADVDNNDKYRTFPTNKIPGLLAVDSSVHTTKKSPNTATPEVPIAQYYRVQNLAVCNEVIVDSAGVQFLPHNLLEQPSTIFVYSPDLACVMNRMSNKKLRTHGSVVSDKYVVITASIHKMYSMKEKAETSPTKTGSSNGNTPIEDFKESDPVKLFERKRLESSMNSKQRNVSSGERGSFSSLPTTIVRLVLTSQRNFHMNEQCLLLNEDLLSGHIAVNTLIRRQLKLGVKSTVQIRRILHKPSTLLGLVLNPFGESAKKVKSFSNIDITTAFTSWILETTREYPLILASRMLVEFNIKPEIKCEFLLSGIGSDSPPSGTTRTKMQYFEVSERTLCKASVTVGEVVHPSYYLLLSPYPAKNTKTLDEEFTKSPISSLGGFDKLYETCVDFLLHGLAYQPISEQLCCSNKPNCNTLLLYGSGSTAGGSGKTSLAHALCNTLGKHPILAHVSVIECVSLRGKRVDTIRKSWQQIFNNAAWHQPAVILFDDLDQLISAPSLLQENGPEAHYSLRLAQVFKTFLRKEITYNSKVVVIATATSRDSMHPTLLTSHGNHVFCKSVEIPLPSLDQRTNMIYTILNRKDLSLSDDELRKIAVKTEGCSPKDLNTLVARALQSSALRQSYSGREESPPICLEDFNNALKCFKPASLHGIKLHQGSDLTWQDVGGLNDIKQTLKETLEWPAKYPELYNSVPMRLPSGILLYGPPGCGKTMLAGVVARECSLNFISIKGPELLNKYIGASEQAVRDLFHRAQSAKPCILFFDEFDSMAPRRGHDSTGVTDRVVNQLLTQLDGVEGLDGVYILGATSRPDLIDPALLRPGRLDKSLYCGMPDEMSRLEILQALSSKLDLDTDVDLEEIAKETESFSGADLKALLSNAQLERIHKMKPTISGKLSDLFCILRKLRK</sequence>
<dbReference type="InterPro" id="IPR014001">
    <property type="entry name" value="Helicase_ATP-bd"/>
</dbReference>
<keyword evidence="11" id="KW-0653">Protein transport</keyword>
<dbReference type="SMART" id="SM00382">
    <property type="entry name" value="AAA"/>
    <property type="match status" value="2"/>
</dbReference>
<dbReference type="CDD" id="cd18025">
    <property type="entry name" value="DEXHc_DDX60"/>
    <property type="match status" value="1"/>
</dbReference>
<evidence type="ECO:0000256" key="18">
    <source>
        <dbReference type="ARBA" id="ARBA00064205"/>
    </source>
</evidence>
<dbReference type="Pfam" id="PF23002">
    <property type="entry name" value="PIN-like_DDX60"/>
    <property type="match status" value="1"/>
</dbReference>
<keyword evidence="9 20" id="KW-0347">Helicase</keyword>
<dbReference type="Pfam" id="PF00270">
    <property type="entry name" value="DEAD"/>
    <property type="match status" value="1"/>
</dbReference>
<dbReference type="InterPro" id="IPR003960">
    <property type="entry name" value="ATPase_AAA_CS"/>
</dbReference>
<keyword evidence="6" id="KW-0677">Repeat</keyword>
<keyword evidence="5" id="KW-0962">Peroxisome biogenesis</keyword>
<dbReference type="GO" id="GO:0003676">
    <property type="term" value="F:nucleic acid binding"/>
    <property type="evidence" value="ECO:0007669"/>
    <property type="project" value="InterPro"/>
</dbReference>
<dbReference type="GO" id="GO:0007031">
    <property type="term" value="P:peroxisome organization"/>
    <property type="evidence" value="ECO:0007669"/>
    <property type="project" value="UniProtKB-KW"/>
</dbReference>
<dbReference type="Pfam" id="PF00004">
    <property type="entry name" value="AAA"/>
    <property type="match status" value="2"/>
</dbReference>
<keyword evidence="21" id="KW-1185">Reference proteome</keyword>
<dbReference type="InterPro" id="IPR003593">
    <property type="entry name" value="AAA+_ATPase"/>
</dbReference>
<dbReference type="InterPro" id="IPR027417">
    <property type="entry name" value="P-loop_NTPase"/>
</dbReference>
<reference evidence="20" key="1">
    <citation type="submission" date="2020-04" db="EMBL/GenBank/DDBJ databases">
        <authorList>
            <person name="Alioto T."/>
            <person name="Alioto T."/>
            <person name="Gomez Garrido J."/>
        </authorList>
    </citation>
    <scope>NUCLEOTIDE SEQUENCE</scope>
    <source>
        <strain evidence="20">A484AB</strain>
    </source>
</reference>
<dbReference type="GO" id="GO:0016887">
    <property type="term" value="F:ATP hydrolysis activity"/>
    <property type="evidence" value="ECO:0007669"/>
    <property type="project" value="InterPro"/>
</dbReference>
<dbReference type="GO" id="GO:0015031">
    <property type="term" value="P:protein transport"/>
    <property type="evidence" value="ECO:0007669"/>
    <property type="project" value="UniProtKB-KW"/>
</dbReference>
<evidence type="ECO:0000256" key="16">
    <source>
        <dbReference type="ARBA" id="ARBA00046271"/>
    </source>
</evidence>
<evidence type="ECO:0000313" key="20">
    <source>
        <dbReference type="EMBL" id="CAB3987205.1"/>
    </source>
</evidence>
<dbReference type="InterPro" id="IPR059032">
    <property type="entry name" value="WHD_DDX60"/>
</dbReference>
<dbReference type="SUPFAM" id="SSF52540">
    <property type="entry name" value="P-loop containing nucleoside triphosphate hydrolases"/>
    <property type="match status" value="3"/>
</dbReference>
<dbReference type="GO" id="GO:0005524">
    <property type="term" value="F:ATP binding"/>
    <property type="evidence" value="ECO:0007669"/>
    <property type="project" value="UniProtKB-KW"/>
</dbReference>
<evidence type="ECO:0000256" key="1">
    <source>
        <dbReference type="ARBA" id="ARBA00004514"/>
    </source>
</evidence>
<keyword evidence="12" id="KW-0472">Membrane</keyword>
<keyword evidence="7" id="KW-0547">Nucleotide-binding</keyword>
<evidence type="ECO:0000256" key="13">
    <source>
        <dbReference type="ARBA" id="ARBA00023140"/>
    </source>
</evidence>
<comment type="subunit">
    <text evidence="18">Interacts with PEX6; forming the PEX1-PEX6 AAA ATPase complex, which is composed of a heterohexamer formed by a trimer of PEX1-PEX6 dimers.</text>
</comment>
<dbReference type="InterPro" id="IPR055124">
    <property type="entry name" value="PIN-like_DDX60"/>
</dbReference>
<keyword evidence="3" id="KW-0813">Transport</keyword>
<dbReference type="InterPro" id="IPR015342">
    <property type="entry name" value="PEX1-N_C-lobe"/>
</dbReference>
<dbReference type="Proteomes" id="UP001152795">
    <property type="component" value="Unassembled WGS sequence"/>
</dbReference>
<feature type="region of interest" description="Disordered" evidence="19">
    <location>
        <begin position="596"/>
        <end position="632"/>
    </location>
</feature>
<feature type="compositionally biased region" description="Basic and acidic residues" evidence="19">
    <location>
        <begin position="1175"/>
        <end position="1185"/>
    </location>
</feature>
<keyword evidence="10" id="KW-0067">ATP-binding</keyword>
<dbReference type="Pfam" id="PF00271">
    <property type="entry name" value="Helicase_C"/>
    <property type="match status" value="1"/>
</dbReference>
<dbReference type="Gene3D" id="2.40.40.20">
    <property type="match status" value="1"/>
</dbReference>
<dbReference type="Pfam" id="PF09262">
    <property type="entry name" value="PEX-1N"/>
    <property type="match status" value="1"/>
</dbReference>
<protein>
    <recommendedName>
        <fullName evidence="15">Peroxisomal ATPase PEX1</fullName>
    </recommendedName>
    <alternativeName>
        <fullName evidence="14">Peroxin-1</fullName>
    </alternativeName>
</protein>
<dbReference type="GO" id="GO:0005829">
    <property type="term" value="C:cytosol"/>
    <property type="evidence" value="ECO:0007669"/>
    <property type="project" value="UniProtKB-SubCell"/>
</dbReference>
<dbReference type="PROSITE" id="PS00674">
    <property type="entry name" value="AAA"/>
    <property type="match status" value="1"/>
</dbReference>
<comment type="subcellular location">
    <subcellularLocation>
        <location evidence="1">Cytoplasm</location>
        <location evidence="1">Cytosol</location>
    </subcellularLocation>
    <subcellularLocation>
        <location evidence="16">Peroxisome membrane</location>
    </subcellularLocation>
</comment>
<dbReference type="PROSITE" id="PS51194">
    <property type="entry name" value="HELICASE_CTER"/>
    <property type="match status" value="1"/>
</dbReference>
<dbReference type="InterPro" id="IPR011545">
    <property type="entry name" value="DEAD/DEAH_box_helicase_dom"/>
</dbReference>
<dbReference type="EMBL" id="CACRXK020001135">
    <property type="protein sequence ID" value="CAB3987205.1"/>
    <property type="molecule type" value="Genomic_DNA"/>
</dbReference>
<dbReference type="Gene3D" id="1.10.8.60">
    <property type="match status" value="2"/>
</dbReference>
<evidence type="ECO:0000256" key="19">
    <source>
        <dbReference type="SAM" id="MobiDB-lite"/>
    </source>
</evidence>
<dbReference type="FunFam" id="1.10.8.60:FF:000105">
    <property type="entry name" value="PeRoXisome assembly factor"/>
    <property type="match status" value="1"/>
</dbReference>
<dbReference type="Pfam" id="PF26167">
    <property type="entry name" value="TPR_DDX60"/>
    <property type="match status" value="1"/>
</dbReference>
<evidence type="ECO:0000256" key="15">
    <source>
        <dbReference type="ARBA" id="ARBA00034532"/>
    </source>
</evidence>
<evidence type="ECO:0000256" key="2">
    <source>
        <dbReference type="ARBA" id="ARBA00006914"/>
    </source>
</evidence>
<dbReference type="SUPFAM" id="SSF50692">
    <property type="entry name" value="ADC-like"/>
    <property type="match status" value="1"/>
</dbReference>
<dbReference type="InterPro" id="IPR029067">
    <property type="entry name" value="CDC48_domain_2-like_sf"/>
</dbReference>
<dbReference type="PANTHER" id="PTHR44533:SF4">
    <property type="entry name" value="DEAD_H RNA HELICASE, PUTATIVE-RELATED"/>
    <property type="match status" value="1"/>
</dbReference>
<evidence type="ECO:0000256" key="10">
    <source>
        <dbReference type="ARBA" id="ARBA00022840"/>
    </source>
</evidence>
<dbReference type="Gene3D" id="3.10.330.10">
    <property type="match status" value="1"/>
</dbReference>
<keyword evidence="13" id="KW-0576">Peroxisome</keyword>
<dbReference type="FunFam" id="3.40.50.300:FF:000149">
    <property type="entry name" value="Nuclear valosin-containing protein-like"/>
    <property type="match status" value="1"/>
</dbReference>
<dbReference type="SMART" id="SM00487">
    <property type="entry name" value="DEXDc"/>
    <property type="match status" value="1"/>
</dbReference>
<evidence type="ECO:0000256" key="5">
    <source>
        <dbReference type="ARBA" id="ARBA00022593"/>
    </source>
</evidence>
<evidence type="ECO:0000313" key="21">
    <source>
        <dbReference type="Proteomes" id="UP001152795"/>
    </source>
</evidence>
<feature type="compositionally biased region" description="Basic and acidic residues" evidence="19">
    <location>
        <begin position="600"/>
        <end position="632"/>
    </location>
</feature>
<evidence type="ECO:0000256" key="6">
    <source>
        <dbReference type="ARBA" id="ARBA00022737"/>
    </source>
</evidence>
<feature type="compositionally biased region" description="Low complexity" evidence="19">
    <location>
        <begin position="1933"/>
        <end position="1954"/>
    </location>
</feature>
<dbReference type="Pfam" id="PF26076">
    <property type="entry name" value="WHD_DDX60"/>
    <property type="match status" value="1"/>
</dbReference>
<comment type="similarity">
    <text evidence="2">Belongs to the AAA ATPase family.</text>
</comment>
<dbReference type="FunFam" id="3.40.50.300:FF:001039">
    <property type="entry name" value="ATP-dependent RNA helicase DDX60"/>
    <property type="match status" value="1"/>
</dbReference>
<keyword evidence="4" id="KW-0963">Cytoplasm</keyword>
<feature type="compositionally biased region" description="Basic and acidic residues" evidence="19">
    <location>
        <begin position="1192"/>
        <end position="1201"/>
    </location>
</feature>
<organism evidence="20 21">
    <name type="scientific">Paramuricea clavata</name>
    <name type="common">Red gorgonian</name>
    <name type="synonym">Violescent sea-whip</name>
    <dbReference type="NCBI Taxonomy" id="317549"/>
    <lineage>
        <taxon>Eukaryota</taxon>
        <taxon>Metazoa</taxon>
        <taxon>Cnidaria</taxon>
        <taxon>Anthozoa</taxon>
        <taxon>Octocorallia</taxon>
        <taxon>Malacalcyonacea</taxon>
        <taxon>Plexauridae</taxon>
        <taxon>Paramuricea</taxon>
    </lineage>
</organism>
<dbReference type="GO" id="GO:0004386">
    <property type="term" value="F:helicase activity"/>
    <property type="evidence" value="ECO:0007669"/>
    <property type="project" value="UniProtKB-KW"/>
</dbReference>
<dbReference type="GO" id="GO:0005778">
    <property type="term" value="C:peroxisomal membrane"/>
    <property type="evidence" value="ECO:0007669"/>
    <property type="project" value="UniProtKB-SubCell"/>
</dbReference>
<feature type="compositionally biased region" description="Polar residues" evidence="19">
    <location>
        <begin position="2205"/>
        <end position="2217"/>
    </location>
</feature>
<dbReference type="CDD" id="cd19526">
    <property type="entry name" value="RecA-like_PEX1_r2"/>
    <property type="match status" value="1"/>
</dbReference>
<evidence type="ECO:0000256" key="7">
    <source>
        <dbReference type="ARBA" id="ARBA00022741"/>
    </source>
</evidence>
<keyword evidence="8" id="KW-0378">Hydrolase</keyword>
<evidence type="ECO:0000256" key="17">
    <source>
        <dbReference type="ARBA" id="ARBA00048778"/>
    </source>
</evidence>
<feature type="region of interest" description="Disordered" evidence="19">
    <location>
        <begin position="1972"/>
        <end position="2009"/>
    </location>
</feature>
<dbReference type="PANTHER" id="PTHR44533">
    <property type="entry name" value="DEAD/H RNA HELICASE, PUTATIVE-RELATED"/>
    <property type="match status" value="1"/>
</dbReference>
<gene>
    <name evidence="20" type="ORF">PACLA_8A082012</name>
</gene>
<comment type="catalytic activity">
    <reaction evidence="17">
        <text>ATP + H2O = ADP + phosphate + H(+)</text>
        <dbReference type="Rhea" id="RHEA:13065"/>
        <dbReference type="ChEBI" id="CHEBI:15377"/>
        <dbReference type="ChEBI" id="CHEBI:15378"/>
        <dbReference type="ChEBI" id="CHEBI:30616"/>
        <dbReference type="ChEBI" id="CHEBI:43474"/>
        <dbReference type="ChEBI" id="CHEBI:456216"/>
    </reaction>
    <physiologicalReaction direction="left-to-right" evidence="17">
        <dbReference type="Rhea" id="RHEA:13066"/>
    </physiologicalReaction>
</comment>
<dbReference type="InterPro" id="IPR052431">
    <property type="entry name" value="SKI2_subfamily_helicases"/>
</dbReference>
<evidence type="ECO:0000256" key="14">
    <source>
        <dbReference type="ARBA" id="ARBA00032509"/>
    </source>
</evidence>
<dbReference type="Pfam" id="PF17862">
    <property type="entry name" value="AAA_lid_3"/>
    <property type="match status" value="1"/>
</dbReference>
<proteinExistence type="inferred from homology"/>
<dbReference type="OrthoDB" id="5978428at2759"/>
<evidence type="ECO:0000256" key="12">
    <source>
        <dbReference type="ARBA" id="ARBA00023136"/>
    </source>
</evidence>
<dbReference type="InterPro" id="IPR001650">
    <property type="entry name" value="Helicase_C-like"/>
</dbReference>
<dbReference type="InterPro" id="IPR009010">
    <property type="entry name" value="Asp_de-COase-like_dom_sf"/>
</dbReference>
<feature type="region of interest" description="Disordered" evidence="19">
    <location>
        <begin position="1909"/>
        <end position="1954"/>
    </location>
</feature>
<dbReference type="SUPFAM" id="SSF54585">
    <property type="entry name" value="Cdc48 domain 2-like"/>
    <property type="match status" value="1"/>
</dbReference>
<dbReference type="InterPro" id="IPR041569">
    <property type="entry name" value="AAA_lid_3"/>
</dbReference>